<sequence length="307" mass="33893">MQKPFRKSLTANSKFAVPRKAFALQGGKNASPKLLFGTAGIPHSSKSKSSAGGIERVKELGLDAMELEFVYGVKMAPEAAGKVRQAQEKTSIQLTVHAPFYVNLNSYDKQKLGNSKYHILQSCRIASLCNADSITFHPGFYQSSTPKETFNAVEKAVQEMLAVLDNEKLEITLAPETTGKPSQFGSLEELLELHSANPRVKLTVDFAHLHARGNGCLKKQEDFDSVLERIEKSDKGLLKGLHIHASGINYSVKGERNHLFLQDKTNDFQYKLMLNSLKSFGVSGIVISESPNPEVDALLLKNEFEKL</sequence>
<dbReference type="GO" id="GO:0008081">
    <property type="term" value="F:phosphoric diester hydrolase activity"/>
    <property type="evidence" value="ECO:0007669"/>
    <property type="project" value="TreeGrafter"/>
</dbReference>
<feature type="domain" description="Xylose isomerase-like TIM barrel" evidence="1">
    <location>
        <begin position="54"/>
        <end position="294"/>
    </location>
</feature>
<dbReference type="GO" id="GO:0006284">
    <property type="term" value="P:base-excision repair"/>
    <property type="evidence" value="ECO:0007669"/>
    <property type="project" value="TreeGrafter"/>
</dbReference>
<accession>A0A7J4KS02</accession>
<dbReference type="PANTHER" id="PTHR21445:SF0">
    <property type="entry name" value="APURINIC-APYRIMIDINIC ENDONUCLEASE"/>
    <property type="match status" value="1"/>
</dbReference>
<dbReference type="GO" id="GO:0008270">
    <property type="term" value="F:zinc ion binding"/>
    <property type="evidence" value="ECO:0007669"/>
    <property type="project" value="InterPro"/>
</dbReference>
<proteinExistence type="predicted"/>
<organism evidence="2 3">
    <name type="scientific">Candidatus Iainarchaeum sp</name>
    <dbReference type="NCBI Taxonomy" id="3101447"/>
    <lineage>
        <taxon>Archaea</taxon>
        <taxon>Candidatus Iainarchaeota</taxon>
        <taxon>Candidatus Iainarchaeia</taxon>
        <taxon>Candidatus Iainarchaeales</taxon>
        <taxon>Candidatus Iainarchaeaceae</taxon>
        <taxon>Candidatus Iainarchaeum</taxon>
    </lineage>
</organism>
<dbReference type="InterPro" id="IPR036237">
    <property type="entry name" value="Xyl_isomerase-like_sf"/>
</dbReference>
<dbReference type="InterPro" id="IPR001719">
    <property type="entry name" value="AP_endonuc_2"/>
</dbReference>
<dbReference type="InterPro" id="IPR013022">
    <property type="entry name" value="Xyl_isomerase-like_TIM-brl"/>
</dbReference>
<protein>
    <submittedName>
        <fullName evidence="2">TIM barrel protein</fullName>
    </submittedName>
</protein>
<evidence type="ECO:0000313" key="3">
    <source>
        <dbReference type="Proteomes" id="UP000527315"/>
    </source>
</evidence>
<dbReference type="Gene3D" id="3.20.20.150">
    <property type="entry name" value="Divalent-metal-dependent TIM barrel enzymes"/>
    <property type="match status" value="1"/>
</dbReference>
<evidence type="ECO:0000259" key="1">
    <source>
        <dbReference type="Pfam" id="PF01261"/>
    </source>
</evidence>
<dbReference type="SMART" id="SM00518">
    <property type="entry name" value="AP2Ec"/>
    <property type="match status" value="1"/>
</dbReference>
<dbReference type="PANTHER" id="PTHR21445">
    <property type="entry name" value="ENDONUCLEASE IV ENDODEOXYRIBONUCLEASE IV"/>
    <property type="match status" value="1"/>
</dbReference>
<dbReference type="GO" id="GO:0003677">
    <property type="term" value="F:DNA binding"/>
    <property type="evidence" value="ECO:0007669"/>
    <property type="project" value="InterPro"/>
</dbReference>
<name>A0A7J4KS02_9ARCH</name>
<dbReference type="EMBL" id="DUFJ01000003">
    <property type="protein sequence ID" value="HIH32652.1"/>
    <property type="molecule type" value="Genomic_DNA"/>
</dbReference>
<evidence type="ECO:0000313" key="2">
    <source>
        <dbReference type="EMBL" id="HIH32652.1"/>
    </source>
</evidence>
<comment type="caution">
    <text evidence="2">The sequence shown here is derived from an EMBL/GenBank/DDBJ whole genome shotgun (WGS) entry which is preliminary data.</text>
</comment>
<dbReference type="AlphaFoldDB" id="A0A7J4KS02"/>
<dbReference type="Pfam" id="PF01261">
    <property type="entry name" value="AP_endonuc_2"/>
    <property type="match status" value="1"/>
</dbReference>
<reference evidence="3" key="1">
    <citation type="journal article" date="2020" name="bioRxiv">
        <title>A rank-normalized archaeal taxonomy based on genome phylogeny resolves widespread incomplete and uneven classifications.</title>
        <authorList>
            <person name="Rinke C."/>
            <person name="Chuvochina M."/>
            <person name="Mussig A.J."/>
            <person name="Chaumeil P.-A."/>
            <person name="Waite D.W."/>
            <person name="Whitman W.B."/>
            <person name="Parks D.H."/>
            <person name="Hugenholtz P."/>
        </authorList>
    </citation>
    <scope>NUCLEOTIDE SEQUENCE [LARGE SCALE GENOMIC DNA]</scope>
</reference>
<dbReference type="Proteomes" id="UP000527315">
    <property type="component" value="Unassembled WGS sequence"/>
</dbReference>
<gene>
    <name evidence="2" type="ORF">HA227_00200</name>
</gene>
<dbReference type="SUPFAM" id="SSF51658">
    <property type="entry name" value="Xylose isomerase-like"/>
    <property type="match status" value="1"/>
</dbReference>
<dbReference type="GO" id="GO:0003906">
    <property type="term" value="F:DNA-(apurinic or apyrimidinic site) endonuclease activity"/>
    <property type="evidence" value="ECO:0007669"/>
    <property type="project" value="TreeGrafter"/>
</dbReference>